<name>A0A0F9TN44_9ZZZZ</name>
<protein>
    <submittedName>
        <fullName evidence="1">Uncharacterized protein</fullName>
    </submittedName>
</protein>
<gene>
    <name evidence="1" type="ORF">LCGC14_0371990</name>
</gene>
<sequence>MGKYRTKTILSISADEFPKQMDDFTANLDGKIKTVLLYSAPESKVNFIDEKGNKGYVYYNIYEAIVIYKPAKHHTKVLIDKFKKFKNKNRIRNKSKK</sequence>
<comment type="caution">
    <text evidence="1">The sequence shown here is derived from an EMBL/GenBank/DDBJ whole genome shotgun (WGS) entry which is preliminary data.</text>
</comment>
<evidence type="ECO:0000313" key="1">
    <source>
        <dbReference type="EMBL" id="KKN76347.1"/>
    </source>
</evidence>
<dbReference type="EMBL" id="LAZR01000297">
    <property type="protein sequence ID" value="KKN76347.1"/>
    <property type="molecule type" value="Genomic_DNA"/>
</dbReference>
<accession>A0A0F9TN44</accession>
<proteinExistence type="predicted"/>
<organism evidence="1">
    <name type="scientific">marine sediment metagenome</name>
    <dbReference type="NCBI Taxonomy" id="412755"/>
    <lineage>
        <taxon>unclassified sequences</taxon>
        <taxon>metagenomes</taxon>
        <taxon>ecological metagenomes</taxon>
    </lineage>
</organism>
<reference evidence="1" key="1">
    <citation type="journal article" date="2015" name="Nature">
        <title>Complex archaea that bridge the gap between prokaryotes and eukaryotes.</title>
        <authorList>
            <person name="Spang A."/>
            <person name="Saw J.H."/>
            <person name="Jorgensen S.L."/>
            <person name="Zaremba-Niedzwiedzka K."/>
            <person name="Martijn J."/>
            <person name="Lind A.E."/>
            <person name="van Eijk R."/>
            <person name="Schleper C."/>
            <person name="Guy L."/>
            <person name="Ettema T.J."/>
        </authorList>
    </citation>
    <scope>NUCLEOTIDE SEQUENCE</scope>
</reference>
<dbReference type="AlphaFoldDB" id="A0A0F9TN44"/>